<dbReference type="EMBL" id="JACHHU010000033">
    <property type="protein sequence ID" value="MBB6544606.1"/>
    <property type="molecule type" value="Genomic_DNA"/>
</dbReference>
<dbReference type="Pfam" id="PF07963">
    <property type="entry name" value="N_methyl"/>
    <property type="match status" value="1"/>
</dbReference>
<dbReference type="NCBIfam" id="TIGR02532">
    <property type="entry name" value="IV_pilin_GFxxxE"/>
    <property type="match status" value="1"/>
</dbReference>
<evidence type="ECO:0000313" key="2">
    <source>
        <dbReference type="EMBL" id="MBB6544606.1"/>
    </source>
</evidence>
<organism evidence="2 3">
    <name type="scientific">Thalassotalea piscium</name>
    <dbReference type="NCBI Taxonomy" id="1230533"/>
    <lineage>
        <taxon>Bacteria</taxon>
        <taxon>Pseudomonadati</taxon>
        <taxon>Pseudomonadota</taxon>
        <taxon>Gammaproteobacteria</taxon>
        <taxon>Alteromonadales</taxon>
        <taxon>Colwelliaceae</taxon>
        <taxon>Thalassotalea</taxon>
    </lineage>
</organism>
<dbReference type="PROSITE" id="PS00409">
    <property type="entry name" value="PROKAR_NTER_METHYL"/>
    <property type="match status" value="1"/>
</dbReference>
<dbReference type="RefSeq" id="WP_184425873.1">
    <property type="nucleotide sequence ID" value="NZ_AP027362.1"/>
</dbReference>
<dbReference type="AlphaFoldDB" id="A0A7X0TUT0"/>
<accession>A0A7X0TUT0</accession>
<name>A0A7X0TUT0_9GAMM</name>
<keyword evidence="1" id="KW-0812">Transmembrane</keyword>
<keyword evidence="3" id="KW-1185">Reference proteome</keyword>
<keyword evidence="1" id="KW-0472">Membrane</keyword>
<reference evidence="2 3" key="1">
    <citation type="submission" date="2020-08" db="EMBL/GenBank/DDBJ databases">
        <title>Genomic Encyclopedia of Type Strains, Phase IV (KMG-IV): sequencing the most valuable type-strain genomes for metagenomic binning, comparative biology and taxonomic classification.</title>
        <authorList>
            <person name="Goeker M."/>
        </authorList>
    </citation>
    <scope>NUCLEOTIDE SEQUENCE [LARGE SCALE GENOMIC DNA]</scope>
    <source>
        <strain evidence="2 3">DSM 26287</strain>
    </source>
</reference>
<dbReference type="InterPro" id="IPR012902">
    <property type="entry name" value="N_methyl_site"/>
</dbReference>
<dbReference type="Proteomes" id="UP000537141">
    <property type="component" value="Unassembled WGS sequence"/>
</dbReference>
<keyword evidence="1" id="KW-1133">Transmembrane helix</keyword>
<dbReference type="Gene3D" id="3.30.700.10">
    <property type="entry name" value="Glycoprotein, Type 4 Pilin"/>
    <property type="match status" value="1"/>
</dbReference>
<gene>
    <name evidence="2" type="ORF">HNQ55_003139</name>
</gene>
<evidence type="ECO:0000313" key="3">
    <source>
        <dbReference type="Proteomes" id="UP000537141"/>
    </source>
</evidence>
<dbReference type="InterPro" id="IPR045584">
    <property type="entry name" value="Pilin-like"/>
</dbReference>
<evidence type="ECO:0000256" key="1">
    <source>
        <dbReference type="SAM" id="Phobius"/>
    </source>
</evidence>
<sequence>MKSISQPLLKFHKGFTLIELIIVIIILGIMMVTVAPKFFSSNGFEQFTYRNEAITTLRAIQLRAMQQTSGDFCHQVSVTSSQLGLLKTDTSQVSNCHLTELSDQSNSEYNQHTSVSIDNNHDVTFSVNGLASTFGFNQMGRVTDINGTQLNCLSPNACQIIVTGDQTLIIQIENEGFIHAL</sequence>
<comment type="caution">
    <text evidence="2">The sequence shown here is derived from an EMBL/GenBank/DDBJ whole genome shotgun (WGS) entry which is preliminary data.</text>
</comment>
<dbReference type="SUPFAM" id="SSF54523">
    <property type="entry name" value="Pili subunits"/>
    <property type="match status" value="1"/>
</dbReference>
<protein>
    <submittedName>
        <fullName evidence="2">MSHA pilin protein MshC</fullName>
    </submittedName>
</protein>
<proteinExistence type="predicted"/>
<feature type="transmembrane region" description="Helical" evidence="1">
    <location>
        <begin position="20"/>
        <end position="39"/>
    </location>
</feature>